<comment type="caution">
    <text evidence="1">The sequence shown here is derived from an EMBL/GenBank/DDBJ whole genome shotgun (WGS) entry which is preliminary data.</text>
</comment>
<reference evidence="1" key="1">
    <citation type="submission" date="2020-06" db="EMBL/GenBank/DDBJ databases">
        <title>Paenibacillus sp. nov., isolated from soil.</title>
        <authorList>
            <person name="Seo Y.L."/>
        </authorList>
    </citation>
    <scope>NUCLEOTIDE SEQUENCE [LARGE SCALE GENOMIC DNA]</scope>
    <source>
        <strain evidence="1">JW14</strain>
    </source>
</reference>
<dbReference type="RefSeq" id="WP_175373045.1">
    <property type="nucleotide sequence ID" value="NZ_JABWCS010000215.1"/>
</dbReference>
<dbReference type="Proteomes" id="UP000564806">
    <property type="component" value="Unassembled WGS sequence"/>
</dbReference>
<evidence type="ECO:0008006" key="3">
    <source>
        <dbReference type="Google" id="ProtNLM"/>
    </source>
</evidence>
<evidence type="ECO:0000313" key="2">
    <source>
        <dbReference type="Proteomes" id="UP000564806"/>
    </source>
</evidence>
<keyword evidence="2" id="KW-1185">Reference proteome</keyword>
<dbReference type="AlphaFoldDB" id="A0A850ETC4"/>
<proteinExistence type="predicted"/>
<name>A0A850ETC4_9BACL</name>
<sequence length="149" mass="15824">MTIQFIDLRVSNQAASDSTPVTIPLAATPFVFGDIGIQTAGVLPENHGNVRVLLSGFVKTENNPQFNTNTINVRRNGTVIFTTTFGVALSRENEMIGFNAVDVPPAVDVATGQIQYTCEIFTNAAVTDNLNNVQARNFSGTAAAGNFTG</sequence>
<dbReference type="EMBL" id="JABWCS010000215">
    <property type="protein sequence ID" value="NUU62584.1"/>
    <property type="molecule type" value="Genomic_DNA"/>
</dbReference>
<organism evidence="1 2">
    <name type="scientific">Paenibacillus agri</name>
    <dbReference type="NCBI Taxonomy" id="2744309"/>
    <lineage>
        <taxon>Bacteria</taxon>
        <taxon>Bacillati</taxon>
        <taxon>Bacillota</taxon>
        <taxon>Bacilli</taxon>
        <taxon>Bacillales</taxon>
        <taxon>Paenibacillaceae</taxon>
        <taxon>Paenibacillus</taxon>
    </lineage>
</organism>
<gene>
    <name evidence="1" type="ORF">HPT30_19755</name>
</gene>
<evidence type="ECO:0000313" key="1">
    <source>
        <dbReference type="EMBL" id="NUU62584.1"/>
    </source>
</evidence>
<protein>
    <recommendedName>
        <fullName evidence="3">Exosporium protein C</fullName>
    </recommendedName>
</protein>
<accession>A0A850ETC4</accession>